<sequence>MPLNPQYQWSETESTLEVTVDVPGVSRAKADVFATDAFLKVNCPPYLFALDLAKEVDDSRSSATLVTGAVVFKLCKREPGIWGVLAATGDKAELTARRNASIDRAYAAVEAARKARLDRRQQEDKAATQRSMDVDRRKRQEVERRKAAELAEERGRLESWKQGLERGGGGDDDSDYEDEPPEEGEGEEGQGAEGQGAGPAEDNRPEPDHPDYHGRGWRASGGPKPSTPAPRGGQKEQRGGDADSDSSEDEAGRGGRRRGGEEGEHEHWPAAPAPGPAPKGESFKPLPPPRATLQPVQVNFTKLETGHLPAREQREDEIRAFRKQARSAAPDPDAPDLAERQPLFLKDKGDALFRAGNYAGAVNAYTRALSIDDSISAIHSNRAAARLASGDPAGAAADCDRALDLLAESRTRLDQGLVGPDEGAGLRKQLTKLLVRRAQARVEAARAALGGAGAAAEAGAAALRDYQGALSLSPQDAGLRADAEELAASLQPADAAALRQRGDARFRSGDYEGAAEAFGALVSLPRGRVPVSERLAAFSNRAAALLVLERYAAAIADADAGLALLLPTAAGGGGGGGGGGGSGGAEFGAAAGEAGMARLTAWAEGLRLPSDEPAPCSSGEGGQAPEAGSGPSAPSEDAEGQGHASGGMAPAAAAAAAARLLSRRGAAAAHLQRFSAAAADYGLATALLLRLGEAGKAAAAAADAERMVALAEGREALPPRPTPLTPPLPPPQPAATQEPRPTPMAAAEPAAPSSRASDGEDGELEAQAAAEGAAGQAGAWALAVGPEELGAQGVALAGSVAAAAAAEEVSAAVVTPELPGDDEGGLGPWRGQGAAAAGRGSSAAPPRGPAPRPVGGQQGEVGAVGGLADDDVED</sequence>
<feature type="domain" description="CS" evidence="12">
    <location>
        <begin position="2"/>
        <end position="86"/>
    </location>
</feature>
<keyword evidence="6" id="KW-0524">Neurogenesis</keyword>
<feature type="region of interest" description="Disordered" evidence="11">
    <location>
        <begin position="115"/>
        <end position="294"/>
    </location>
</feature>
<evidence type="ECO:0000256" key="1">
    <source>
        <dbReference type="ARBA" id="ARBA00004123"/>
    </source>
</evidence>
<feature type="compositionally biased region" description="Basic and acidic residues" evidence="11">
    <location>
        <begin position="250"/>
        <end position="268"/>
    </location>
</feature>
<protein>
    <recommendedName>
        <fullName evidence="10">Dynein axonemal assembly factor 4</fullName>
    </recommendedName>
</protein>
<dbReference type="CDD" id="cd06469">
    <property type="entry name" value="p23_DYX1C1_like"/>
    <property type="match status" value="1"/>
</dbReference>
<dbReference type="InterPro" id="IPR008978">
    <property type="entry name" value="HSP20-like_chaperone"/>
</dbReference>
<dbReference type="OrthoDB" id="2423701at2759"/>
<dbReference type="SUPFAM" id="SSF48452">
    <property type="entry name" value="TPR-like"/>
    <property type="match status" value="2"/>
</dbReference>
<evidence type="ECO:0000256" key="3">
    <source>
        <dbReference type="ARBA" id="ARBA00022490"/>
    </source>
</evidence>
<feature type="compositionally biased region" description="Acidic residues" evidence="11">
    <location>
        <begin position="170"/>
        <end position="190"/>
    </location>
</feature>
<dbReference type="PANTHER" id="PTHR46492">
    <property type="entry name" value="DYNEIN ASSEMBLY FACTOR 4, AXONEMAL"/>
    <property type="match status" value="1"/>
</dbReference>
<dbReference type="Gene3D" id="1.25.40.10">
    <property type="entry name" value="Tetratricopeptide repeat domain"/>
    <property type="match status" value="2"/>
</dbReference>
<keyword evidence="3" id="KW-0963">Cytoplasm</keyword>
<keyword evidence="7" id="KW-0539">Nucleus</keyword>
<dbReference type="AlphaFoldDB" id="A0A836BSV8"/>
<evidence type="ECO:0000256" key="9">
    <source>
        <dbReference type="ARBA" id="ARBA00024190"/>
    </source>
</evidence>
<feature type="compositionally biased region" description="Basic and acidic residues" evidence="11">
    <location>
        <begin position="201"/>
        <end position="214"/>
    </location>
</feature>
<feature type="region of interest" description="Disordered" evidence="11">
    <location>
        <begin position="799"/>
        <end position="874"/>
    </location>
</feature>
<feature type="compositionally biased region" description="Low complexity" evidence="11">
    <location>
        <begin position="765"/>
        <end position="777"/>
    </location>
</feature>
<dbReference type="GO" id="GO:0003341">
    <property type="term" value="P:cilium movement"/>
    <property type="evidence" value="ECO:0007669"/>
    <property type="project" value="InterPro"/>
</dbReference>
<evidence type="ECO:0000256" key="10">
    <source>
        <dbReference type="ARBA" id="ARBA00024430"/>
    </source>
</evidence>
<dbReference type="EMBL" id="JAEHOE010000094">
    <property type="protein sequence ID" value="KAG2487660.1"/>
    <property type="molecule type" value="Genomic_DNA"/>
</dbReference>
<evidence type="ECO:0000259" key="12">
    <source>
        <dbReference type="PROSITE" id="PS51203"/>
    </source>
</evidence>
<gene>
    <name evidence="13" type="ORF">HYH03_013797</name>
</gene>
<evidence type="ECO:0000256" key="7">
    <source>
        <dbReference type="ARBA" id="ARBA00023242"/>
    </source>
</evidence>
<feature type="compositionally biased region" description="Low complexity" evidence="11">
    <location>
        <begin position="799"/>
        <end position="814"/>
    </location>
</feature>
<dbReference type="PROSITE" id="PS51203">
    <property type="entry name" value="CS"/>
    <property type="match status" value="1"/>
</dbReference>
<comment type="subcellular location">
    <subcellularLocation>
        <location evidence="2">Cell projection</location>
        <location evidence="2">Neuron projection</location>
    </subcellularLocation>
    <subcellularLocation>
        <location evidence="9">Dynein axonemal particle</location>
    </subcellularLocation>
    <subcellularLocation>
        <location evidence="1">Nucleus</location>
    </subcellularLocation>
</comment>
<dbReference type="Gene3D" id="2.60.40.790">
    <property type="match status" value="1"/>
</dbReference>
<evidence type="ECO:0000313" key="14">
    <source>
        <dbReference type="Proteomes" id="UP000612055"/>
    </source>
</evidence>
<evidence type="ECO:0000313" key="13">
    <source>
        <dbReference type="EMBL" id="KAG2487660.1"/>
    </source>
</evidence>
<proteinExistence type="predicted"/>
<dbReference type="Proteomes" id="UP000612055">
    <property type="component" value="Unassembled WGS sequence"/>
</dbReference>
<feature type="compositionally biased region" description="Basic and acidic residues" evidence="11">
    <location>
        <begin position="115"/>
        <end position="159"/>
    </location>
</feature>
<keyword evidence="4" id="KW-0677">Repeat</keyword>
<keyword evidence="14" id="KW-1185">Reference proteome</keyword>
<feature type="region of interest" description="Disordered" evidence="11">
    <location>
        <begin position="608"/>
        <end position="647"/>
    </location>
</feature>
<dbReference type="SUPFAM" id="SSF49764">
    <property type="entry name" value="HSP20-like chaperones"/>
    <property type="match status" value="1"/>
</dbReference>
<dbReference type="InterPro" id="IPR037894">
    <property type="entry name" value="CS_DYX1C1"/>
</dbReference>
<dbReference type="SMART" id="SM00028">
    <property type="entry name" value="TPR"/>
    <property type="match status" value="5"/>
</dbReference>
<feature type="compositionally biased region" description="Low complexity" evidence="11">
    <location>
        <begin position="831"/>
        <end position="845"/>
    </location>
</feature>
<feature type="compositionally biased region" description="Gly residues" evidence="11">
    <location>
        <begin position="856"/>
        <end position="865"/>
    </location>
</feature>
<evidence type="ECO:0000256" key="11">
    <source>
        <dbReference type="SAM" id="MobiDB-lite"/>
    </source>
</evidence>
<accession>A0A836BSV8</accession>
<dbReference type="InterPro" id="IPR019734">
    <property type="entry name" value="TPR_rpt"/>
</dbReference>
<comment type="caution">
    <text evidence="13">The sequence shown here is derived from an EMBL/GenBank/DDBJ whole genome shotgun (WGS) entry which is preliminary data.</text>
</comment>
<dbReference type="InterPro" id="IPR007052">
    <property type="entry name" value="CS_dom"/>
</dbReference>
<dbReference type="InterPro" id="IPR011990">
    <property type="entry name" value="TPR-like_helical_dom_sf"/>
</dbReference>
<organism evidence="13 14">
    <name type="scientific">Edaphochlamys debaryana</name>
    <dbReference type="NCBI Taxonomy" id="47281"/>
    <lineage>
        <taxon>Eukaryota</taxon>
        <taxon>Viridiplantae</taxon>
        <taxon>Chlorophyta</taxon>
        <taxon>core chlorophytes</taxon>
        <taxon>Chlorophyceae</taxon>
        <taxon>CS clade</taxon>
        <taxon>Chlamydomonadales</taxon>
        <taxon>Chlamydomonadales incertae sedis</taxon>
        <taxon>Edaphochlamys</taxon>
    </lineage>
</organism>
<dbReference type="GO" id="GO:0005634">
    <property type="term" value="C:nucleus"/>
    <property type="evidence" value="ECO:0007669"/>
    <property type="project" value="UniProtKB-SubCell"/>
</dbReference>
<keyword evidence="8" id="KW-0966">Cell projection</keyword>
<feature type="compositionally biased region" description="Low complexity" evidence="11">
    <location>
        <begin position="734"/>
        <end position="756"/>
    </location>
</feature>
<reference evidence="13" key="1">
    <citation type="journal article" date="2020" name="bioRxiv">
        <title>Comparative genomics of Chlamydomonas.</title>
        <authorList>
            <person name="Craig R.J."/>
            <person name="Hasan A.R."/>
            <person name="Ness R.W."/>
            <person name="Keightley P.D."/>
        </authorList>
    </citation>
    <scope>NUCLEOTIDE SEQUENCE</scope>
    <source>
        <strain evidence="13">CCAP 11/70</strain>
    </source>
</reference>
<evidence type="ECO:0000256" key="8">
    <source>
        <dbReference type="ARBA" id="ARBA00023273"/>
    </source>
</evidence>
<dbReference type="InterPro" id="IPR052004">
    <property type="entry name" value="Dynein_assembly_factor_4"/>
</dbReference>
<evidence type="ECO:0000256" key="6">
    <source>
        <dbReference type="ARBA" id="ARBA00022902"/>
    </source>
</evidence>
<evidence type="ECO:0000256" key="4">
    <source>
        <dbReference type="ARBA" id="ARBA00022737"/>
    </source>
</evidence>
<feature type="compositionally biased region" description="Pro residues" evidence="11">
    <location>
        <begin position="718"/>
        <end position="733"/>
    </location>
</feature>
<evidence type="ECO:0000256" key="5">
    <source>
        <dbReference type="ARBA" id="ARBA00022803"/>
    </source>
</evidence>
<dbReference type="GO" id="GO:0036158">
    <property type="term" value="P:outer dynein arm assembly"/>
    <property type="evidence" value="ECO:0007669"/>
    <property type="project" value="TreeGrafter"/>
</dbReference>
<dbReference type="Pfam" id="PF04969">
    <property type="entry name" value="CS"/>
    <property type="match status" value="1"/>
</dbReference>
<dbReference type="GO" id="GO:0120293">
    <property type="term" value="C:dynein axonemal particle"/>
    <property type="evidence" value="ECO:0007669"/>
    <property type="project" value="UniProtKB-SubCell"/>
</dbReference>
<keyword evidence="5" id="KW-0802">TPR repeat</keyword>
<dbReference type="GO" id="GO:0036159">
    <property type="term" value="P:inner dynein arm assembly"/>
    <property type="evidence" value="ECO:0007669"/>
    <property type="project" value="TreeGrafter"/>
</dbReference>
<feature type="region of interest" description="Disordered" evidence="11">
    <location>
        <begin position="716"/>
        <end position="777"/>
    </location>
</feature>
<dbReference type="PANTHER" id="PTHR46492:SF1">
    <property type="entry name" value="DYNEIN AXONEMAL ASSEMBLY FACTOR 4"/>
    <property type="match status" value="1"/>
</dbReference>
<evidence type="ECO:0000256" key="2">
    <source>
        <dbReference type="ARBA" id="ARBA00004487"/>
    </source>
</evidence>
<name>A0A836BSV8_9CHLO</name>